<feature type="compositionally biased region" description="Polar residues" evidence="3">
    <location>
        <begin position="99"/>
        <end position="122"/>
    </location>
</feature>
<feature type="coiled-coil region" evidence="2">
    <location>
        <begin position="356"/>
        <end position="426"/>
    </location>
</feature>
<feature type="compositionally biased region" description="Basic and acidic residues" evidence="3">
    <location>
        <begin position="198"/>
        <end position="214"/>
    </location>
</feature>
<keyword evidence="5" id="KW-1185">Reference proteome</keyword>
<proteinExistence type="inferred from homology"/>
<feature type="region of interest" description="Disordered" evidence="3">
    <location>
        <begin position="1"/>
        <end position="214"/>
    </location>
</feature>
<feature type="compositionally biased region" description="Basic residues" evidence="3">
    <location>
        <begin position="664"/>
        <end position="674"/>
    </location>
</feature>
<dbReference type="Proteomes" id="UP001307889">
    <property type="component" value="Chromosome 4"/>
</dbReference>
<feature type="region of interest" description="Disordered" evidence="3">
    <location>
        <begin position="531"/>
        <end position="674"/>
    </location>
</feature>
<gene>
    <name evidence="4" type="ORF">NTJ_06172</name>
</gene>
<dbReference type="EMBL" id="AP028912">
    <property type="protein sequence ID" value="BES93363.1"/>
    <property type="molecule type" value="Genomic_DNA"/>
</dbReference>
<evidence type="ECO:0000313" key="5">
    <source>
        <dbReference type="Proteomes" id="UP001307889"/>
    </source>
</evidence>
<evidence type="ECO:0000256" key="2">
    <source>
        <dbReference type="SAM" id="Coils"/>
    </source>
</evidence>
<dbReference type="Pfam" id="PF09728">
    <property type="entry name" value="Taxilin"/>
    <property type="match status" value="1"/>
</dbReference>
<evidence type="ECO:0000313" key="4">
    <source>
        <dbReference type="EMBL" id="BES93363.1"/>
    </source>
</evidence>
<protein>
    <submittedName>
        <fullName evidence="4">Myosin-like coiled-coil protein</fullName>
    </submittedName>
</protein>
<dbReference type="InterPro" id="IPR026183">
    <property type="entry name" value="Taxilin_fam"/>
</dbReference>
<dbReference type="PANTHER" id="PTHR16127:SF13">
    <property type="entry name" value="GH01188P"/>
    <property type="match status" value="1"/>
</dbReference>
<name>A0ABN7AMS3_9HEMI</name>
<feature type="coiled-coil region" evidence="2">
    <location>
        <begin position="253"/>
        <end position="312"/>
    </location>
</feature>
<sequence length="674" mass="73715">MENAVLSSPAEVSANSPADGVRNTPEKPGKPQNGTTPTKNVISPAQNAKISPAKPVDLTNSGKPAKSPKGIKDQAGAGPKSKDLGEITDAAGSAPETMPVSTTSPEGPKAASNSAPNETPVVSATPAAGANAKPANQNLVKVPCPNQPPSSPAIPAKGATPKSSSHSSTLSCSQTAKPIPSGCKQVTTGINSAVAGKPSDKSTKRNREDKIRKKDDKSIEHVFKALSNYETTEEKLGAMCQKYADIFNEHRMLQNAAKLCEKKNSILQREKEQLQGDHSKAILSRSRLENLCRELQRQNKAVKEECMLKIREEEEKKREVATKFQSTLTELGNLLAQNNDKNAKLRDDNLDMTTKLKNVCEQYERKEQHVEKLAKQMHLEIQLADAKFAKAKMEMAMEKETLLREKQQLLIELSQCQGQLEEMRTSEIALRTQIQLYNDKYDEFHKSLLQSNEAIGSFKQEMERMSKQIRKLEKETASWKSRYEAAHRTLLQMTEEKLKSDQNASASNRKLVALQGLCRSLQAQCTSLRSELKGAAPSTPSVSNDQEEELMNQVEKELNDSTPVEAGLPNDNSPCPRQLSMESAEKINGEIGNPCDDEIGKPGDSTEEPAEPEKIDLPEKQATLESNVVDEELSSLPAPTPNGDVGSDVGDNKNSAAQPVQQAKKNKAKKKNKK</sequence>
<accession>A0ABN7AMS3</accession>
<evidence type="ECO:0000256" key="3">
    <source>
        <dbReference type="SAM" id="MobiDB-lite"/>
    </source>
</evidence>
<feature type="coiled-coil region" evidence="2">
    <location>
        <begin position="455"/>
        <end position="482"/>
    </location>
</feature>
<dbReference type="PANTHER" id="PTHR16127">
    <property type="entry name" value="TAXILIN"/>
    <property type="match status" value="1"/>
</dbReference>
<evidence type="ECO:0000256" key="1">
    <source>
        <dbReference type="ARBA" id="ARBA00009550"/>
    </source>
</evidence>
<feature type="compositionally biased region" description="Low complexity" evidence="3">
    <location>
        <begin position="124"/>
        <end position="136"/>
    </location>
</feature>
<reference evidence="4 5" key="1">
    <citation type="submission" date="2023-09" db="EMBL/GenBank/DDBJ databases">
        <title>Nesidiocoris tenuis whole genome shotgun sequence.</title>
        <authorList>
            <person name="Shibata T."/>
            <person name="Shimoda M."/>
            <person name="Kobayashi T."/>
            <person name="Uehara T."/>
        </authorList>
    </citation>
    <scope>NUCLEOTIDE SEQUENCE [LARGE SCALE GENOMIC DNA]</scope>
    <source>
        <strain evidence="4 5">Japan</strain>
    </source>
</reference>
<feature type="compositionally biased region" description="Polar residues" evidence="3">
    <location>
        <begin position="652"/>
        <end position="661"/>
    </location>
</feature>
<keyword evidence="2" id="KW-0175">Coiled coil</keyword>
<feature type="compositionally biased region" description="Polar residues" evidence="3">
    <location>
        <begin position="32"/>
        <end position="49"/>
    </location>
</feature>
<feature type="compositionally biased region" description="Low complexity" evidence="3">
    <location>
        <begin position="163"/>
        <end position="173"/>
    </location>
</feature>
<comment type="similarity">
    <text evidence="1">Belongs to the taxilin family.</text>
</comment>
<organism evidence="4 5">
    <name type="scientific">Nesidiocoris tenuis</name>
    <dbReference type="NCBI Taxonomy" id="355587"/>
    <lineage>
        <taxon>Eukaryota</taxon>
        <taxon>Metazoa</taxon>
        <taxon>Ecdysozoa</taxon>
        <taxon>Arthropoda</taxon>
        <taxon>Hexapoda</taxon>
        <taxon>Insecta</taxon>
        <taxon>Pterygota</taxon>
        <taxon>Neoptera</taxon>
        <taxon>Paraneoptera</taxon>
        <taxon>Hemiptera</taxon>
        <taxon>Heteroptera</taxon>
        <taxon>Panheteroptera</taxon>
        <taxon>Cimicomorpha</taxon>
        <taxon>Miridae</taxon>
        <taxon>Dicyphina</taxon>
        <taxon>Nesidiocoris</taxon>
    </lineage>
</organism>